<protein>
    <submittedName>
        <fullName evidence="2">Alpha-E domain-containing protein</fullName>
    </submittedName>
</protein>
<organism evidence="2 3">
    <name type="scientific">Ectobacillus funiculus</name>
    <dbReference type="NCBI Taxonomy" id="137993"/>
    <lineage>
        <taxon>Bacteria</taxon>
        <taxon>Bacillati</taxon>
        <taxon>Bacillota</taxon>
        <taxon>Bacilli</taxon>
        <taxon>Bacillales</taxon>
        <taxon>Bacillaceae</taxon>
        <taxon>Ectobacillus</taxon>
    </lineage>
</organism>
<gene>
    <name evidence="2" type="ORF">ACFFMS_28035</name>
</gene>
<name>A0ABV5WPT1_9BACI</name>
<dbReference type="Pfam" id="PF04168">
    <property type="entry name" value="Alpha-E"/>
    <property type="match status" value="1"/>
</dbReference>
<dbReference type="PANTHER" id="PTHR34595:SF7">
    <property type="entry name" value="SLL1039 PROTEIN"/>
    <property type="match status" value="1"/>
</dbReference>
<accession>A0ABV5WPT1</accession>
<dbReference type="InterPro" id="IPR051680">
    <property type="entry name" value="ATP-dep_Glu-Cys_Ligase-2"/>
</dbReference>
<feature type="domain" description="DUF403" evidence="1">
    <location>
        <begin position="1"/>
        <end position="317"/>
    </location>
</feature>
<sequence>MMNRTAESLFWIGRYLERVENHTRLMDVNYHMRHELKGNDRDEPEYMWERLVAAIGDISLFKQQYHMVKETSVLHFLMFDRSHNNSIFSCIRQARQNIRSLRQLLPGELWEIANAFYLWISEQDMEKVMLRSPHSFYQRVREWVALFNGVADSTMIREREWHFIQSGKHLERAENTLRVLQSVYTTLNREGSVLTSSDIYNRMIILLKSVSGYEAFRKFYADEVICSKVTKFMMLNTGFPRSVMFAATSLGASLTAIQSQDYQFESLLNESKAITEELRETLTRCNNGLSQRDILEEIGSMLLLCDQLGYAISKTFFQEEFVEA</sequence>
<reference evidence="2 3" key="1">
    <citation type="submission" date="2024-09" db="EMBL/GenBank/DDBJ databases">
        <authorList>
            <person name="Sun Q."/>
            <person name="Mori K."/>
        </authorList>
    </citation>
    <scope>NUCLEOTIDE SEQUENCE [LARGE SCALE GENOMIC DNA]</scope>
    <source>
        <strain evidence="2 3">JCM 11201</strain>
    </source>
</reference>
<evidence type="ECO:0000313" key="2">
    <source>
        <dbReference type="EMBL" id="MFB9762081.1"/>
    </source>
</evidence>
<evidence type="ECO:0000259" key="1">
    <source>
        <dbReference type="Pfam" id="PF04168"/>
    </source>
</evidence>
<dbReference type="InterPro" id="IPR007296">
    <property type="entry name" value="DUF403"/>
</dbReference>
<proteinExistence type="predicted"/>
<evidence type="ECO:0000313" key="3">
    <source>
        <dbReference type="Proteomes" id="UP001589609"/>
    </source>
</evidence>
<dbReference type="Proteomes" id="UP001589609">
    <property type="component" value="Unassembled WGS sequence"/>
</dbReference>
<dbReference type="PANTHER" id="PTHR34595">
    <property type="entry name" value="BLR5612 PROTEIN"/>
    <property type="match status" value="1"/>
</dbReference>
<keyword evidence="3" id="KW-1185">Reference proteome</keyword>
<comment type="caution">
    <text evidence="2">The sequence shown here is derived from an EMBL/GenBank/DDBJ whole genome shotgun (WGS) entry which is preliminary data.</text>
</comment>
<dbReference type="RefSeq" id="WP_379952089.1">
    <property type="nucleotide sequence ID" value="NZ_JBHMAF010000196.1"/>
</dbReference>
<dbReference type="EMBL" id="JBHMAF010000196">
    <property type="protein sequence ID" value="MFB9762081.1"/>
    <property type="molecule type" value="Genomic_DNA"/>
</dbReference>